<name>A0A0P0VAT3_ORYSJ</name>
<protein>
    <submittedName>
        <fullName evidence="2">Os01g0861600 protein</fullName>
    </submittedName>
</protein>
<reference evidence="2 3" key="4">
    <citation type="journal article" date="2013" name="Rice">
        <title>Improvement of the Oryza sativa Nipponbare reference genome using next generation sequence and optical map data.</title>
        <authorList>
            <person name="Kawahara Y."/>
            <person name="de la Bastide M."/>
            <person name="Hamilton J.P."/>
            <person name="Kanamori H."/>
            <person name="McCombie W.R."/>
            <person name="Ouyang S."/>
            <person name="Schwartz D.C."/>
            <person name="Tanaka T."/>
            <person name="Wu J."/>
            <person name="Zhou S."/>
            <person name="Childs K.L."/>
            <person name="Davidson R.M."/>
            <person name="Lin H."/>
            <person name="Quesada-Ocampo L."/>
            <person name="Vaillancourt B."/>
            <person name="Sakai H."/>
            <person name="Lee S.S."/>
            <person name="Kim J."/>
            <person name="Numa H."/>
            <person name="Itoh T."/>
            <person name="Buell C.R."/>
            <person name="Matsumoto T."/>
        </authorList>
    </citation>
    <scope>NUCLEOTIDE SEQUENCE [LARGE SCALE GENOMIC DNA]</scope>
    <source>
        <strain evidence="3">cv. Nipponbare</strain>
    </source>
</reference>
<accession>A0A0P0VAT3</accession>
<accession>Q5N7H1</accession>
<reference evidence="3" key="2">
    <citation type="journal article" date="2005" name="Nature">
        <title>The map-based sequence of the rice genome.</title>
        <authorList>
            <consortium name="International rice genome sequencing project (IRGSP)"/>
            <person name="Matsumoto T."/>
            <person name="Wu J."/>
            <person name="Kanamori H."/>
            <person name="Katayose Y."/>
            <person name="Fujisawa M."/>
            <person name="Namiki N."/>
            <person name="Mizuno H."/>
            <person name="Yamamoto K."/>
            <person name="Antonio B.A."/>
            <person name="Baba T."/>
            <person name="Sakata K."/>
            <person name="Nagamura Y."/>
            <person name="Aoki H."/>
            <person name="Arikawa K."/>
            <person name="Arita K."/>
            <person name="Bito T."/>
            <person name="Chiden Y."/>
            <person name="Fujitsuka N."/>
            <person name="Fukunaka R."/>
            <person name="Hamada M."/>
            <person name="Harada C."/>
            <person name="Hayashi A."/>
            <person name="Hijishita S."/>
            <person name="Honda M."/>
            <person name="Hosokawa S."/>
            <person name="Ichikawa Y."/>
            <person name="Idonuma A."/>
            <person name="Iijima M."/>
            <person name="Ikeda M."/>
            <person name="Ikeno M."/>
            <person name="Ito K."/>
            <person name="Ito S."/>
            <person name="Ito T."/>
            <person name="Ito Y."/>
            <person name="Ito Y."/>
            <person name="Iwabuchi A."/>
            <person name="Kamiya K."/>
            <person name="Karasawa W."/>
            <person name="Kurita K."/>
            <person name="Katagiri S."/>
            <person name="Kikuta A."/>
            <person name="Kobayashi H."/>
            <person name="Kobayashi N."/>
            <person name="Machita K."/>
            <person name="Maehara T."/>
            <person name="Masukawa M."/>
            <person name="Mizubayashi T."/>
            <person name="Mukai Y."/>
            <person name="Nagasaki H."/>
            <person name="Nagata Y."/>
            <person name="Naito S."/>
            <person name="Nakashima M."/>
            <person name="Nakama Y."/>
            <person name="Nakamichi Y."/>
            <person name="Nakamura M."/>
            <person name="Meguro A."/>
            <person name="Negishi M."/>
            <person name="Ohta I."/>
            <person name="Ohta T."/>
            <person name="Okamoto M."/>
            <person name="Ono N."/>
            <person name="Saji S."/>
            <person name="Sakaguchi M."/>
            <person name="Sakai K."/>
            <person name="Shibata M."/>
            <person name="Shimokawa T."/>
            <person name="Song J."/>
            <person name="Takazaki Y."/>
            <person name="Terasawa K."/>
            <person name="Tsugane M."/>
            <person name="Tsuji K."/>
            <person name="Ueda S."/>
            <person name="Waki K."/>
            <person name="Yamagata H."/>
            <person name="Yamamoto M."/>
            <person name="Yamamoto S."/>
            <person name="Yamane H."/>
            <person name="Yoshiki S."/>
            <person name="Yoshihara R."/>
            <person name="Yukawa K."/>
            <person name="Zhong H."/>
            <person name="Yano M."/>
            <person name="Yuan Q."/>
            <person name="Ouyang S."/>
            <person name="Liu J."/>
            <person name="Jones K.M."/>
            <person name="Gansberger K."/>
            <person name="Moffat K."/>
            <person name="Hill J."/>
            <person name="Bera J."/>
            <person name="Fadrosh D."/>
            <person name="Jin S."/>
            <person name="Johri S."/>
            <person name="Kim M."/>
            <person name="Overton L."/>
            <person name="Reardon M."/>
            <person name="Tsitrin T."/>
            <person name="Vuong H."/>
            <person name="Weaver B."/>
            <person name="Ciecko A."/>
            <person name="Tallon L."/>
            <person name="Jackson J."/>
            <person name="Pai G."/>
            <person name="Aken S.V."/>
            <person name="Utterback T."/>
            <person name="Reidmuller S."/>
            <person name="Feldblyum T."/>
            <person name="Hsiao J."/>
            <person name="Zismann V."/>
            <person name="Iobst S."/>
            <person name="de Vazeille A.R."/>
            <person name="Buell C.R."/>
            <person name="Ying K."/>
            <person name="Li Y."/>
            <person name="Lu T."/>
            <person name="Huang Y."/>
            <person name="Zhao Q."/>
            <person name="Feng Q."/>
            <person name="Zhang L."/>
            <person name="Zhu J."/>
            <person name="Weng Q."/>
            <person name="Mu J."/>
            <person name="Lu Y."/>
            <person name="Fan D."/>
            <person name="Liu Y."/>
            <person name="Guan J."/>
            <person name="Zhang Y."/>
            <person name="Yu S."/>
            <person name="Liu X."/>
            <person name="Zhang Y."/>
            <person name="Hong G."/>
            <person name="Han B."/>
            <person name="Choisne N."/>
            <person name="Demange N."/>
            <person name="Orjeda G."/>
            <person name="Samain S."/>
            <person name="Cattolico L."/>
            <person name="Pelletier E."/>
            <person name="Couloux A."/>
            <person name="Segurens B."/>
            <person name="Wincker P."/>
            <person name="D'Hont A."/>
            <person name="Scarpelli C."/>
            <person name="Weissenbach J."/>
            <person name="Salanoubat M."/>
            <person name="Quetier F."/>
            <person name="Yu Y."/>
            <person name="Kim H.R."/>
            <person name="Rambo T."/>
            <person name="Currie J."/>
            <person name="Collura K."/>
            <person name="Luo M."/>
            <person name="Yang T."/>
            <person name="Ammiraju J.S.S."/>
            <person name="Engler F."/>
            <person name="Soderlund C."/>
            <person name="Wing R.A."/>
            <person name="Palmer L.E."/>
            <person name="de la Bastide M."/>
            <person name="Spiegel L."/>
            <person name="Nascimento L."/>
            <person name="Zutavern T."/>
            <person name="O'Shaughnessy A."/>
            <person name="Dike S."/>
            <person name="Dedhia N."/>
            <person name="Preston R."/>
            <person name="Balija V."/>
            <person name="McCombie W.R."/>
            <person name="Chow T."/>
            <person name="Chen H."/>
            <person name="Chung M."/>
            <person name="Chen C."/>
            <person name="Shaw J."/>
            <person name="Wu H."/>
            <person name="Hsiao K."/>
            <person name="Chao Y."/>
            <person name="Chu M."/>
            <person name="Cheng C."/>
            <person name="Hour A."/>
            <person name="Lee P."/>
            <person name="Lin S."/>
            <person name="Lin Y."/>
            <person name="Liou J."/>
            <person name="Liu S."/>
            <person name="Hsing Y."/>
            <person name="Raghuvanshi S."/>
            <person name="Mohanty A."/>
            <person name="Bharti A.K."/>
            <person name="Gaur A."/>
            <person name="Gupta V."/>
            <person name="Kumar D."/>
            <person name="Ravi V."/>
            <person name="Vij S."/>
            <person name="Kapur A."/>
            <person name="Khurana P."/>
            <person name="Khurana P."/>
            <person name="Khurana J.P."/>
            <person name="Tyagi A.K."/>
            <person name="Gaikwad K."/>
            <person name="Singh A."/>
            <person name="Dalal V."/>
            <person name="Srivastava S."/>
            <person name="Dixit A."/>
            <person name="Pal A.K."/>
            <person name="Ghazi I.A."/>
            <person name="Yadav M."/>
            <person name="Pandit A."/>
            <person name="Bhargava A."/>
            <person name="Sureshbabu K."/>
            <person name="Batra K."/>
            <person name="Sharma T.R."/>
            <person name="Mohapatra T."/>
            <person name="Singh N.K."/>
            <person name="Messing J."/>
            <person name="Nelson A.B."/>
            <person name="Fuks G."/>
            <person name="Kavchok S."/>
            <person name="Keizer G."/>
            <person name="Linton E."/>
            <person name="Llaca V."/>
            <person name="Song R."/>
            <person name="Tanyolac B."/>
            <person name="Young S."/>
            <person name="Ho-Il K."/>
            <person name="Hahn J.H."/>
            <person name="Sangsakoo G."/>
            <person name="Vanavichit A."/>
            <person name="de Mattos Luiz.A.T."/>
            <person name="Zimmer P.D."/>
            <person name="Malone G."/>
            <person name="Dellagostin O."/>
            <person name="de Oliveira A.C."/>
            <person name="Bevan M."/>
            <person name="Bancroft I."/>
            <person name="Minx P."/>
            <person name="Cordum H."/>
            <person name="Wilson R."/>
            <person name="Cheng Z."/>
            <person name="Jin W."/>
            <person name="Jiang J."/>
            <person name="Leong S.A."/>
            <person name="Iwama H."/>
            <person name="Gojobori T."/>
            <person name="Itoh T."/>
            <person name="Niimura Y."/>
            <person name="Fujii Y."/>
            <person name="Habara T."/>
            <person name="Sakai H."/>
            <person name="Sato Y."/>
            <person name="Wilson G."/>
            <person name="Kumar K."/>
            <person name="McCouch S."/>
            <person name="Juretic N."/>
            <person name="Hoen D."/>
            <person name="Wright S."/>
            <person name="Bruskiewich R."/>
            <person name="Bureau T."/>
            <person name="Miyao A."/>
            <person name="Hirochika H."/>
            <person name="Nishikawa T."/>
            <person name="Kadowaki K."/>
            <person name="Sugiura M."/>
            <person name="Burr B."/>
            <person name="Sasaki T."/>
        </authorList>
    </citation>
    <scope>NUCLEOTIDE SEQUENCE [LARGE SCALE GENOMIC DNA]</scope>
    <source>
        <strain evidence="3">cv. Nipponbare</strain>
    </source>
</reference>
<evidence type="ECO:0000313" key="3">
    <source>
        <dbReference type="Proteomes" id="UP000059680"/>
    </source>
</evidence>
<gene>
    <name evidence="2" type="ordered locus">Os01g0861600</name>
    <name evidence="2" type="ORF">OSNPB_010861600</name>
    <name evidence="1" type="ORF">P0679C12.45</name>
</gene>
<dbReference type="EMBL" id="AP003287">
    <property type="protein sequence ID" value="BAD82038.1"/>
    <property type="molecule type" value="Genomic_DNA"/>
</dbReference>
<reference evidence="1" key="1">
    <citation type="journal article" date="2002" name="Nature">
        <title>The genome sequence and structure of rice chromosome 1.</title>
        <authorList>
            <person name="Sasaki T."/>
            <person name="Matsumoto T."/>
            <person name="Yamamoto K."/>
            <person name="Sakata K."/>
            <person name="Baba T."/>
            <person name="Katayose Y."/>
            <person name="Wu J."/>
            <person name="Niimura Y."/>
            <person name="Cheng Z."/>
            <person name="Nagamura Y."/>
            <person name="Antonio B.A."/>
            <person name="Kanamori H."/>
            <person name="Hosokawa S."/>
            <person name="Masukawa M."/>
            <person name="Arikawa K."/>
            <person name="Chiden Y."/>
            <person name="Hayashi M."/>
            <person name="Okamoto M."/>
            <person name="Ando T."/>
            <person name="Aoki H."/>
            <person name="Arita K."/>
            <person name="Hamada M."/>
            <person name="Harada C."/>
            <person name="Hijishita S."/>
            <person name="Honda M."/>
            <person name="Ichikawa Y."/>
            <person name="Idonuma A."/>
            <person name="Iijima M."/>
            <person name="Ikeda M."/>
            <person name="Ikeno M."/>
            <person name="Itoh S."/>
            <person name="Itoh T."/>
            <person name="Itoh Y."/>
            <person name="Itoh Y."/>
            <person name="Iwabuchi A."/>
            <person name="Kamiya K."/>
            <person name="Karasawa W."/>
            <person name="Katagiri S."/>
            <person name="Kikuta A."/>
            <person name="Kobayashi N."/>
            <person name="Kono I."/>
            <person name="Machita K."/>
            <person name="Maehara T."/>
            <person name="Mizuno H."/>
            <person name="Mizubayashi T."/>
            <person name="Mukai Y."/>
            <person name="Nagasaki H."/>
            <person name="Nakashima M."/>
            <person name="Nakama Y."/>
            <person name="Nakamichi Y."/>
            <person name="Nakamura M."/>
            <person name="Namiki N."/>
            <person name="Negishi M."/>
            <person name="Ohta I."/>
            <person name="Ono N."/>
            <person name="Saji S."/>
            <person name="Sakai K."/>
            <person name="Shibata M."/>
            <person name="Shimokawa T."/>
            <person name="Shomura A."/>
            <person name="Song J."/>
            <person name="Takazaki Y."/>
            <person name="Terasawa K."/>
            <person name="Tsuji K."/>
            <person name="Waki K."/>
            <person name="Yamagata H."/>
            <person name="Yamane H."/>
            <person name="Yoshiki S."/>
            <person name="Yoshihara R."/>
            <person name="Yukawa K."/>
            <person name="Zhong H."/>
            <person name="Iwama H."/>
            <person name="Endo T."/>
            <person name="Ito H."/>
            <person name="Hahn J.H."/>
            <person name="Kim H.I."/>
            <person name="Eun M.Y."/>
            <person name="Yano M."/>
            <person name="Jiang J."/>
            <person name="Gojobori T."/>
        </authorList>
    </citation>
    <scope>NUCLEOTIDE SEQUENCE</scope>
</reference>
<dbReference type="Proteomes" id="UP000059680">
    <property type="component" value="Chromosome 1"/>
</dbReference>
<sequence length="129" mass="14525">MAIKRIWIARWLDARRVAPVFIPTVPDFLWLRKCAVSVSIELRRRPLHAAAQAEHVGSVCAGDAATPRTPVRVVEMGLAPISCRVGRFVTRDAVTRTRLLLCCCLVQWCRSKGSWSDWSSSDRHLDASR</sequence>
<evidence type="ECO:0000313" key="2">
    <source>
        <dbReference type="EMBL" id="BAS75342.1"/>
    </source>
</evidence>
<proteinExistence type="predicted"/>
<dbReference type="Proteomes" id="UP000817658">
    <property type="component" value="Chromosome 1"/>
</dbReference>
<dbReference type="PaxDb" id="39947-Q5N7H1"/>
<dbReference type="AlphaFoldDB" id="A0A0P0VAT3"/>
<reference evidence="2" key="5">
    <citation type="submission" date="2015-10" db="EMBL/GenBank/DDBJ databases">
        <authorList>
            <person name="Sakai H."/>
            <person name="Kawahara Y."/>
            <person name="Matsumoto T."/>
            <person name="Buell C.R."/>
            <person name="Itoh T."/>
        </authorList>
    </citation>
    <scope>NUCLEOTIDE SEQUENCE</scope>
</reference>
<organism evidence="1">
    <name type="scientific">Oryza sativa subsp. japonica</name>
    <name type="common">Rice</name>
    <dbReference type="NCBI Taxonomy" id="39947"/>
    <lineage>
        <taxon>Eukaryota</taxon>
        <taxon>Viridiplantae</taxon>
        <taxon>Streptophyta</taxon>
        <taxon>Embryophyta</taxon>
        <taxon>Tracheophyta</taxon>
        <taxon>Spermatophyta</taxon>
        <taxon>Magnoliopsida</taxon>
        <taxon>Liliopsida</taxon>
        <taxon>Poales</taxon>
        <taxon>Poaceae</taxon>
        <taxon>BOP clade</taxon>
        <taxon>Oryzoideae</taxon>
        <taxon>Oryzeae</taxon>
        <taxon>Oryzinae</taxon>
        <taxon>Oryza</taxon>
        <taxon>Oryza sativa</taxon>
    </lineage>
</organism>
<evidence type="ECO:0000313" key="1">
    <source>
        <dbReference type="EMBL" id="BAD82038.1"/>
    </source>
</evidence>
<reference evidence="2" key="3">
    <citation type="journal article" date="2013" name="Plant Cell Physiol.">
        <title>Rice Annotation Project Database (RAP-DB): an integrative and interactive database for rice genomics.</title>
        <authorList>
            <person name="Sakai H."/>
            <person name="Lee S.S."/>
            <person name="Tanaka T."/>
            <person name="Numa H."/>
            <person name="Kim J."/>
            <person name="Kawahara Y."/>
            <person name="Wakimoto H."/>
            <person name="Yang C.C."/>
            <person name="Iwamoto M."/>
            <person name="Abe T."/>
            <person name="Yamada Y."/>
            <person name="Muto A."/>
            <person name="Inokuchi H."/>
            <person name="Ikemura T."/>
            <person name="Matsumoto T."/>
            <person name="Sasaki T."/>
            <person name="Itoh T."/>
        </authorList>
    </citation>
    <scope>NUCLEOTIDE SEQUENCE</scope>
</reference>
<keyword evidence="3" id="KW-1185">Reference proteome</keyword>
<dbReference type="EMBL" id="AP014957">
    <property type="protein sequence ID" value="BAS75342.1"/>
    <property type="molecule type" value="Genomic_DNA"/>
</dbReference>